<dbReference type="InterPro" id="IPR036390">
    <property type="entry name" value="WH_DNA-bd_sf"/>
</dbReference>
<dbReference type="Proteomes" id="UP001199296">
    <property type="component" value="Unassembled WGS sequence"/>
</dbReference>
<dbReference type="AlphaFoldDB" id="A0AAW4X160"/>
<evidence type="ECO:0000259" key="1">
    <source>
        <dbReference type="Pfam" id="PF00126"/>
    </source>
</evidence>
<sequence>MQLNYKLWLEEEQRLFGDGPCHILELVDQLGSLRQAAAEINMSYSQAWKLINKLEKRLGFKLLNKKIGGSSGGGSELTEKGRFLTKRFSAFRKEAQSYLKKLEEKYFNQDFQQKLKENKV</sequence>
<reference evidence="2 3" key="1">
    <citation type="submission" date="2021-10" db="EMBL/GenBank/DDBJ databases">
        <authorList>
            <person name="Grouzdev D.S."/>
            <person name="Pantiukh K.S."/>
            <person name="Krutkina M.S."/>
        </authorList>
    </citation>
    <scope>NUCLEOTIDE SEQUENCE [LARGE SCALE GENOMIC DNA]</scope>
    <source>
        <strain evidence="2 3">Z-7514</strain>
    </source>
</reference>
<dbReference type="Gene3D" id="1.10.10.10">
    <property type="entry name" value="Winged helix-like DNA-binding domain superfamily/Winged helix DNA-binding domain"/>
    <property type="match status" value="1"/>
</dbReference>
<dbReference type="InterPro" id="IPR000847">
    <property type="entry name" value="LysR_HTH_N"/>
</dbReference>
<proteinExistence type="predicted"/>
<evidence type="ECO:0000313" key="3">
    <source>
        <dbReference type="Proteomes" id="UP001199296"/>
    </source>
</evidence>
<dbReference type="Pfam" id="PF00126">
    <property type="entry name" value="HTH_1"/>
    <property type="match status" value="1"/>
</dbReference>
<dbReference type="SUPFAM" id="SSF46785">
    <property type="entry name" value="Winged helix' DNA-binding domain"/>
    <property type="match status" value="1"/>
</dbReference>
<accession>A0AAW4X160</accession>
<dbReference type="PANTHER" id="PTHR30432:SF1">
    <property type="entry name" value="DNA-BINDING TRANSCRIPTIONAL DUAL REGULATOR MODE"/>
    <property type="match status" value="1"/>
</dbReference>
<evidence type="ECO:0000313" key="2">
    <source>
        <dbReference type="EMBL" id="MCC3145520.1"/>
    </source>
</evidence>
<dbReference type="InterPro" id="IPR036388">
    <property type="entry name" value="WH-like_DNA-bd_sf"/>
</dbReference>
<name>A0AAW4X160_9FIRM</name>
<dbReference type="PANTHER" id="PTHR30432">
    <property type="entry name" value="TRANSCRIPTIONAL REGULATOR MODE"/>
    <property type="match status" value="1"/>
</dbReference>
<organism evidence="2 3">
    <name type="scientific">Halanaerobium polyolivorans</name>
    <dbReference type="NCBI Taxonomy" id="2886943"/>
    <lineage>
        <taxon>Bacteria</taxon>
        <taxon>Bacillati</taxon>
        <taxon>Bacillota</taxon>
        <taxon>Clostridia</taxon>
        <taxon>Halanaerobiales</taxon>
        <taxon>Halanaerobiaceae</taxon>
        <taxon>Halanaerobium</taxon>
    </lineage>
</organism>
<dbReference type="EMBL" id="JAJFAT010000012">
    <property type="protein sequence ID" value="MCC3145520.1"/>
    <property type="molecule type" value="Genomic_DNA"/>
</dbReference>
<dbReference type="InterPro" id="IPR051815">
    <property type="entry name" value="Molybdate_resp_trans_reg"/>
</dbReference>
<feature type="domain" description="HTH lysR-type" evidence="1">
    <location>
        <begin position="23"/>
        <end position="82"/>
    </location>
</feature>
<comment type="caution">
    <text evidence="2">The sequence shown here is derived from an EMBL/GenBank/DDBJ whole genome shotgun (WGS) entry which is preliminary data.</text>
</comment>
<keyword evidence="3" id="KW-1185">Reference proteome</keyword>
<dbReference type="GO" id="GO:0003700">
    <property type="term" value="F:DNA-binding transcription factor activity"/>
    <property type="evidence" value="ECO:0007669"/>
    <property type="project" value="InterPro"/>
</dbReference>
<protein>
    <submittedName>
        <fullName evidence="2">LysR family transcriptional regulator</fullName>
    </submittedName>
</protein>
<dbReference type="RefSeq" id="WP_229346222.1">
    <property type="nucleotide sequence ID" value="NZ_JAJFAT010000012.1"/>
</dbReference>
<gene>
    <name evidence="2" type="ORF">LJ207_09315</name>
</gene>